<dbReference type="SUPFAM" id="SSF50129">
    <property type="entry name" value="GroES-like"/>
    <property type="match status" value="1"/>
</dbReference>
<name>A0A1Q9DB16_SYMMI</name>
<evidence type="ECO:0000313" key="11">
    <source>
        <dbReference type="EMBL" id="OLP92357.1"/>
    </source>
</evidence>
<keyword evidence="6" id="KW-0560">Oxidoreductase</keyword>
<evidence type="ECO:0000256" key="7">
    <source>
        <dbReference type="ARBA" id="ARBA00023027"/>
    </source>
</evidence>
<keyword evidence="12" id="KW-1185">Reference proteome</keyword>
<sequence length="417" mass="45305">MIPNISVTFAAAVRAAPCVAPGSSLRASRGRLGTGSGRCAAKAVAAVFHEVGKPMELREIPLPERLNEGELLVRMEVATICGSDLHTVSGKRQEPMPLVLGHEGVGVIERIGSDIFSGNRPRHRGWKLQEGDRITFSVADSCGMCPECTLHKLPQKCMSLMKYGHARMSEGTGLNGTYATHVLLRPGTHAVKLPSTLSSRVCAPANCALATVVNALDMARLPRYGSNKSAVVQGVGLLGIYAVAWLKKRVGMDSVFCLDMDSERLKTAEQFGGIPLLVTGGEEEFWERQRFIRKHYPHGVDVAVEMTGAKNVIHEGVQLLRNGGHYSFAGMVHPDSQLSSLTGETIIRKCLTIRGVHNYTPWNLEEAVKFLDEQREELPLDSVLSPSSYALSNINDAIAEAFSGRYCRVVVNCQDVS</sequence>
<evidence type="ECO:0000256" key="6">
    <source>
        <dbReference type="ARBA" id="ARBA00023002"/>
    </source>
</evidence>
<comment type="similarity">
    <text evidence="2 8">Belongs to the zinc-containing alcohol dehydrogenase family.</text>
</comment>
<evidence type="ECO:0000256" key="3">
    <source>
        <dbReference type="ARBA" id="ARBA00013190"/>
    </source>
</evidence>
<dbReference type="EC" id="1.1.1.1" evidence="3"/>
<dbReference type="Pfam" id="PF00107">
    <property type="entry name" value="ADH_zinc_N"/>
    <property type="match status" value="1"/>
</dbReference>
<reference evidence="11 12" key="1">
    <citation type="submission" date="2016-02" db="EMBL/GenBank/DDBJ databases">
        <title>Genome analysis of coral dinoflagellate symbionts highlights evolutionary adaptations to a symbiotic lifestyle.</title>
        <authorList>
            <person name="Aranda M."/>
            <person name="Li Y."/>
            <person name="Liew Y.J."/>
            <person name="Baumgarten S."/>
            <person name="Simakov O."/>
            <person name="Wilson M."/>
            <person name="Piel J."/>
            <person name="Ashoor H."/>
            <person name="Bougouffa S."/>
            <person name="Bajic V.B."/>
            <person name="Ryu T."/>
            <person name="Ravasi T."/>
            <person name="Bayer T."/>
            <person name="Micklem G."/>
            <person name="Kim H."/>
            <person name="Bhak J."/>
            <person name="Lajeunesse T.C."/>
            <person name="Voolstra C.R."/>
        </authorList>
    </citation>
    <scope>NUCLEOTIDE SEQUENCE [LARGE SCALE GENOMIC DNA]</scope>
    <source>
        <strain evidence="11 12">CCMP2467</strain>
    </source>
</reference>
<gene>
    <name evidence="11" type="primary">adhA</name>
    <name evidence="11" type="ORF">AK812_SmicGene25850</name>
</gene>
<dbReference type="GO" id="GO:0004022">
    <property type="term" value="F:alcohol dehydrogenase (NAD+) activity"/>
    <property type="evidence" value="ECO:0007669"/>
    <property type="project" value="UniProtKB-EC"/>
</dbReference>
<evidence type="ECO:0000259" key="10">
    <source>
        <dbReference type="Pfam" id="PF08240"/>
    </source>
</evidence>
<evidence type="ECO:0000256" key="5">
    <source>
        <dbReference type="ARBA" id="ARBA00022833"/>
    </source>
</evidence>
<evidence type="ECO:0000259" key="9">
    <source>
        <dbReference type="Pfam" id="PF00107"/>
    </source>
</evidence>
<dbReference type="InterPro" id="IPR002328">
    <property type="entry name" value="ADH_Zn_CS"/>
</dbReference>
<accession>A0A1Q9DB16</accession>
<keyword evidence="4 8" id="KW-0479">Metal-binding</keyword>
<dbReference type="AlphaFoldDB" id="A0A1Q9DB16"/>
<dbReference type="GO" id="GO:0008270">
    <property type="term" value="F:zinc ion binding"/>
    <property type="evidence" value="ECO:0007669"/>
    <property type="project" value="InterPro"/>
</dbReference>
<evidence type="ECO:0000256" key="8">
    <source>
        <dbReference type="RuleBase" id="RU361277"/>
    </source>
</evidence>
<comment type="caution">
    <text evidence="11">The sequence shown here is derived from an EMBL/GenBank/DDBJ whole genome shotgun (WGS) entry which is preliminary data.</text>
</comment>
<dbReference type="OrthoDB" id="3941538at2759"/>
<evidence type="ECO:0000256" key="1">
    <source>
        <dbReference type="ARBA" id="ARBA00001947"/>
    </source>
</evidence>
<dbReference type="Pfam" id="PF08240">
    <property type="entry name" value="ADH_N"/>
    <property type="match status" value="1"/>
</dbReference>
<dbReference type="GO" id="GO:0005737">
    <property type="term" value="C:cytoplasm"/>
    <property type="evidence" value="ECO:0007669"/>
    <property type="project" value="TreeGrafter"/>
</dbReference>
<dbReference type="Gene3D" id="3.40.50.720">
    <property type="entry name" value="NAD(P)-binding Rossmann-like Domain"/>
    <property type="match status" value="1"/>
</dbReference>
<dbReference type="SUPFAM" id="SSF51735">
    <property type="entry name" value="NAD(P)-binding Rossmann-fold domains"/>
    <property type="match status" value="1"/>
</dbReference>
<dbReference type="PANTHER" id="PTHR42940:SF3">
    <property type="entry name" value="ALCOHOL DEHYDROGENASE 1-RELATED"/>
    <property type="match status" value="1"/>
</dbReference>
<dbReference type="PANTHER" id="PTHR42940">
    <property type="entry name" value="ALCOHOL DEHYDROGENASE 1-RELATED"/>
    <property type="match status" value="1"/>
</dbReference>
<feature type="domain" description="Alcohol dehydrogenase-like N-terminal" evidence="10">
    <location>
        <begin position="68"/>
        <end position="194"/>
    </location>
</feature>
<evidence type="ECO:0000256" key="4">
    <source>
        <dbReference type="ARBA" id="ARBA00022723"/>
    </source>
</evidence>
<dbReference type="OMA" id="VHNYEPR"/>
<keyword evidence="5 8" id="KW-0862">Zinc</keyword>
<evidence type="ECO:0000313" key="12">
    <source>
        <dbReference type="Proteomes" id="UP000186817"/>
    </source>
</evidence>
<dbReference type="InterPro" id="IPR011032">
    <property type="entry name" value="GroES-like_sf"/>
</dbReference>
<comment type="cofactor">
    <cofactor evidence="1 8">
        <name>Zn(2+)</name>
        <dbReference type="ChEBI" id="CHEBI:29105"/>
    </cofactor>
</comment>
<proteinExistence type="inferred from homology"/>
<organism evidence="11 12">
    <name type="scientific">Symbiodinium microadriaticum</name>
    <name type="common">Dinoflagellate</name>
    <name type="synonym">Zooxanthella microadriatica</name>
    <dbReference type="NCBI Taxonomy" id="2951"/>
    <lineage>
        <taxon>Eukaryota</taxon>
        <taxon>Sar</taxon>
        <taxon>Alveolata</taxon>
        <taxon>Dinophyceae</taxon>
        <taxon>Suessiales</taxon>
        <taxon>Symbiodiniaceae</taxon>
        <taxon>Symbiodinium</taxon>
    </lineage>
</organism>
<feature type="domain" description="Alcohol dehydrogenase-like C-terminal" evidence="9">
    <location>
        <begin position="238"/>
        <end position="372"/>
    </location>
</feature>
<dbReference type="Proteomes" id="UP000186817">
    <property type="component" value="Unassembled WGS sequence"/>
</dbReference>
<protein>
    <recommendedName>
        <fullName evidence="3">alcohol dehydrogenase</fullName>
        <ecNumber evidence="3">1.1.1.1</ecNumber>
    </recommendedName>
</protein>
<dbReference type="PROSITE" id="PS00059">
    <property type="entry name" value="ADH_ZINC"/>
    <property type="match status" value="1"/>
</dbReference>
<dbReference type="InterPro" id="IPR036291">
    <property type="entry name" value="NAD(P)-bd_dom_sf"/>
</dbReference>
<evidence type="ECO:0000256" key="2">
    <source>
        <dbReference type="ARBA" id="ARBA00008072"/>
    </source>
</evidence>
<dbReference type="Gene3D" id="3.90.180.10">
    <property type="entry name" value="Medium-chain alcohol dehydrogenases, catalytic domain"/>
    <property type="match status" value="1"/>
</dbReference>
<dbReference type="InterPro" id="IPR013149">
    <property type="entry name" value="ADH-like_C"/>
</dbReference>
<keyword evidence="7" id="KW-0520">NAD</keyword>
<dbReference type="EMBL" id="LSRX01000625">
    <property type="protein sequence ID" value="OLP92357.1"/>
    <property type="molecule type" value="Genomic_DNA"/>
</dbReference>
<dbReference type="CDD" id="cd08231">
    <property type="entry name" value="MDR_TM0436_like"/>
    <property type="match status" value="1"/>
</dbReference>
<dbReference type="InterPro" id="IPR013154">
    <property type="entry name" value="ADH-like_N"/>
</dbReference>